<name>A0A383F1H1_9ZZZZ</name>
<gene>
    <name evidence="1" type="ORF">METZ01_LOCUS515129</name>
</gene>
<dbReference type="AlphaFoldDB" id="A0A383F1H1"/>
<dbReference type="EMBL" id="UINC01230233">
    <property type="protein sequence ID" value="SVE62275.1"/>
    <property type="molecule type" value="Genomic_DNA"/>
</dbReference>
<evidence type="ECO:0000313" key="1">
    <source>
        <dbReference type="EMBL" id="SVE62275.1"/>
    </source>
</evidence>
<sequence length="72" mass="8670">MTRIELKMLHSNELRALRDNIKKELDFRADVGSEIENKEKWLGADEWSKEVQKLRKEERERIANYIDESSLH</sequence>
<reference evidence="1" key="1">
    <citation type="submission" date="2018-05" db="EMBL/GenBank/DDBJ databases">
        <authorList>
            <person name="Lanie J.A."/>
            <person name="Ng W.-L."/>
            <person name="Kazmierczak K.M."/>
            <person name="Andrzejewski T.M."/>
            <person name="Davidsen T.M."/>
            <person name="Wayne K.J."/>
            <person name="Tettelin H."/>
            <person name="Glass J.I."/>
            <person name="Rusch D."/>
            <person name="Podicherti R."/>
            <person name="Tsui H.-C.T."/>
            <person name="Winkler M.E."/>
        </authorList>
    </citation>
    <scope>NUCLEOTIDE SEQUENCE</scope>
</reference>
<proteinExistence type="predicted"/>
<accession>A0A383F1H1</accession>
<organism evidence="1">
    <name type="scientific">marine metagenome</name>
    <dbReference type="NCBI Taxonomy" id="408172"/>
    <lineage>
        <taxon>unclassified sequences</taxon>
        <taxon>metagenomes</taxon>
        <taxon>ecological metagenomes</taxon>
    </lineage>
</organism>
<protein>
    <submittedName>
        <fullName evidence="1">Uncharacterized protein</fullName>
    </submittedName>
</protein>